<name>A0AAP7C5X4_9GAMM</name>
<dbReference type="CDD" id="cd00071">
    <property type="entry name" value="GMPK"/>
    <property type="match status" value="1"/>
</dbReference>
<dbReference type="Gene3D" id="3.30.63.10">
    <property type="entry name" value="Guanylate Kinase phosphate binding domain"/>
    <property type="match status" value="1"/>
</dbReference>
<dbReference type="RefSeq" id="WP_014715363.1">
    <property type="nucleotide sequence ID" value="NZ_CP011923.2"/>
</dbReference>
<evidence type="ECO:0000313" key="11">
    <source>
        <dbReference type="EMBL" id="AKN88608.1"/>
    </source>
</evidence>
<dbReference type="Proteomes" id="UP000774689">
    <property type="component" value="Unassembled WGS sequence"/>
</dbReference>
<dbReference type="Gene3D" id="3.40.50.300">
    <property type="entry name" value="P-loop containing nucleotide triphosphate hydrolases"/>
    <property type="match status" value="1"/>
</dbReference>
<gene>
    <name evidence="9 11" type="primary">gmk</name>
    <name evidence="12" type="ORF">CHQ83_07810</name>
    <name evidence="11" type="ORF">FNO190_0854</name>
</gene>
<comment type="subcellular location">
    <subcellularLocation>
        <location evidence="9">Cytoplasm</location>
    </subcellularLocation>
</comment>
<dbReference type="GeneID" id="45433009"/>
<dbReference type="InterPro" id="IPR020590">
    <property type="entry name" value="Guanylate_kinase_CS"/>
</dbReference>
<evidence type="ECO:0000256" key="7">
    <source>
        <dbReference type="ARBA" id="ARBA00022840"/>
    </source>
</evidence>
<dbReference type="SUPFAM" id="SSF52540">
    <property type="entry name" value="P-loop containing nucleoside triphosphate hydrolases"/>
    <property type="match status" value="1"/>
</dbReference>
<dbReference type="AlphaFoldDB" id="A0AAP7C5X4"/>
<keyword evidence="5 9" id="KW-0547">Nucleotide-binding</keyword>
<feature type="domain" description="Guanylate kinase-like" evidence="10">
    <location>
        <begin position="3"/>
        <end position="185"/>
    </location>
</feature>
<dbReference type="GO" id="GO:0005524">
    <property type="term" value="F:ATP binding"/>
    <property type="evidence" value="ECO:0007669"/>
    <property type="project" value="UniProtKB-UniRule"/>
</dbReference>
<dbReference type="NCBIfam" id="TIGR03263">
    <property type="entry name" value="guanyl_kin"/>
    <property type="match status" value="1"/>
</dbReference>
<dbReference type="PANTHER" id="PTHR23117:SF13">
    <property type="entry name" value="GUANYLATE KINASE"/>
    <property type="match status" value="1"/>
</dbReference>
<comment type="function">
    <text evidence="9">Essential for recycling GMP and indirectly, cGMP.</text>
</comment>
<dbReference type="InterPro" id="IPR008145">
    <property type="entry name" value="GK/Ca_channel_bsu"/>
</dbReference>
<reference evidence="13" key="1">
    <citation type="submission" date="2015-02" db="EMBL/GenBank/DDBJ databases">
        <title>Complete genome sequence of Francisella noatunensis subsp. orientalis FNO190 isolated from farm-raised Nile tilapia in Brazil.</title>
        <authorList>
            <person name="Figueiredo H.C.P."/>
            <person name="Leal C.A.G."/>
            <person name="Pereira F.L."/>
            <person name="Soares S.C."/>
            <person name="Goncalves L.A."/>
            <person name="Dorella F.A."/>
            <person name="Carvalho A.F."/>
            <person name="Azevedo V.A.C."/>
        </authorList>
    </citation>
    <scope>NUCLEOTIDE SEQUENCE [LARGE SCALE GENOMIC DNA]</scope>
    <source>
        <strain evidence="13">FNO190</strain>
    </source>
</reference>
<keyword evidence="4 9" id="KW-0808">Transferase</keyword>
<dbReference type="SMART" id="SM00072">
    <property type="entry name" value="GuKc"/>
    <property type="match status" value="1"/>
</dbReference>
<keyword evidence="7 9" id="KW-0067">ATP-binding</keyword>
<organism evidence="12 14">
    <name type="scientific">Francisella orientalis</name>
    <dbReference type="NCBI Taxonomy" id="299583"/>
    <lineage>
        <taxon>Bacteria</taxon>
        <taxon>Pseudomonadati</taxon>
        <taxon>Pseudomonadota</taxon>
        <taxon>Gammaproteobacteria</taxon>
        <taxon>Thiotrichales</taxon>
        <taxon>Francisellaceae</taxon>
        <taxon>Francisella</taxon>
    </lineage>
</organism>
<dbReference type="GO" id="GO:0005829">
    <property type="term" value="C:cytosol"/>
    <property type="evidence" value="ECO:0007669"/>
    <property type="project" value="TreeGrafter"/>
</dbReference>
<reference evidence="11" key="2">
    <citation type="submission" date="2017-08" db="EMBL/GenBank/DDBJ databases">
        <title>Complete Genome Sequence of Francisella noatunensis subsp. orientalis strain FNO190.</title>
        <authorList>
            <person name="Pereira F.L."/>
            <person name="Goncalves L.A."/>
            <person name="Guilherme T.C."/>
            <person name="Soares S.C."/>
            <person name="Dorella F.A."/>
            <person name="Carvalho A.F."/>
            <person name="Leibowitz M.P."/>
            <person name="Leal C.A.G."/>
            <person name="Azevedo V.A.C."/>
            <person name="Figueiredo H.C.P."/>
        </authorList>
    </citation>
    <scope>NUCLEOTIDE SEQUENCE</scope>
    <source>
        <strain evidence="11">FNO190</strain>
    </source>
</reference>
<evidence type="ECO:0000256" key="2">
    <source>
        <dbReference type="ARBA" id="ARBA00012961"/>
    </source>
</evidence>
<accession>A0AAP7C5X4</accession>
<evidence type="ECO:0000259" key="10">
    <source>
        <dbReference type="PROSITE" id="PS50052"/>
    </source>
</evidence>
<evidence type="ECO:0000256" key="9">
    <source>
        <dbReference type="HAMAP-Rule" id="MF_00328"/>
    </source>
</evidence>
<proteinExistence type="inferred from homology"/>
<dbReference type="PROSITE" id="PS50052">
    <property type="entry name" value="GUANYLATE_KINASE_2"/>
    <property type="match status" value="1"/>
</dbReference>
<dbReference type="Proteomes" id="UP000035930">
    <property type="component" value="Chromosome"/>
</dbReference>
<dbReference type="InterPro" id="IPR027417">
    <property type="entry name" value="P-loop_NTPase"/>
</dbReference>
<evidence type="ECO:0000256" key="8">
    <source>
        <dbReference type="ARBA" id="ARBA00030128"/>
    </source>
</evidence>
<evidence type="ECO:0000256" key="3">
    <source>
        <dbReference type="ARBA" id="ARBA00016296"/>
    </source>
</evidence>
<keyword evidence="9" id="KW-0963">Cytoplasm</keyword>
<reference evidence="12" key="3">
    <citation type="journal article" date="2020" name="Int. J. Syst. Evol. Microbiol.">
        <title>Reclassification of Francisella noatunensis subsp. orientalis Ottem et al. 2009 as Francisella orientalis sp. nov., Francisella noatunensis subsp. chilensis subsp. nov. and emended description of Francisella noatunensis.</title>
        <authorList>
            <person name="Ramirez-Paredes J.G."/>
            <person name="Larsson P."/>
            <person name="Thompson K.D."/>
            <person name="Penman D.J."/>
            <person name="Busse H.J."/>
            <person name="Ohrman C."/>
            <person name="Sjodin A."/>
            <person name="Soto E."/>
            <person name="Richards R.H."/>
            <person name="Adams A."/>
            <person name="Colquhoun D.J."/>
        </authorList>
    </citation>
    <scope>NUCLEOTIDE SEQUENCE</scope>
    <source>
        <strain evidence="12">LADL-07285A</strain>
    </source>
</reference>
<dbReference type="HAMAP" id="MF_00328">
    <property type="entry name" value="Guanylate_kinase"/>
    <property type="match status" value="1"/>
</dbReference>
<protein>
    <recommendedName>
        <fullName evidence="3 9">Guanylate kinase</fullName>
        <ecNumber evidence="2 9">2.7.4.8</ecNumber>
    </recommendedName>
    <alternativeName>
        <fullName evidence="8 9">GMP kinase</fullName>
    </alternativeName>
</protein>
<keyword evidence="6 9" id="KW-0418">Kinase</keyword>
<dbReference type="InterPro" id="IPR008144">
    <property type="entry name" value="Guanylate_kin-like_dom"/>
</dbReference>
<dbReference type="EC" id="2.7.4.8" evidence="2 9"/>
<evidence type="ECO:0000256" key="5">
    <source>
        <dbReference type="ARBA" id="ARBA00022741"/>
    </source>
</evidence>
<keyword evidence="13" id="KW-1185">Reference proteome</keyword>
<dbReference type="Pfam" id="PF00625">
    <property type="entry name" value="Guanylate_kin"/>
    <property type="match status" value="1"/>
</dbReference>
<sequence length="199" mass="22808">MSNYIFIVSAPSGAGKSSLLKAFLETEIGKENFAVVTSHTTRDPRVGETNGKEYHFVSIIEFEKMLDANGFIEYAKVFKNYYGTSKSEIDKLLAQGKNIILEIDWQGAQQTRSIYQGKAKSIFILPPSMDELRKRLEARNTDSKEIIDYRMSQAESEISHADEYDYQLVNDDFSQSLEQLCKYFEDKYPKLITKETFGC</sequence>
<comment type="similarity">
    <text evidence="1 9">Belongs to the guanylate kinase family.</text>
</comment>
<evidence type="ECO:0000256" key="4">
    <source>
        <dbReference type="ARBA" id="ARBA00022679"/>
    </source>
</evidence>
<evidence type="ECO:0000313" key="13">
    <source>
        <dbReference type="Proteomes" id="UP000035930"/>
    </source>
</evidence>
<dbReference type="FunFam" id="3.30.63.10:FF:000002">
    <property type="entry name" value="Guanylate kinase 1"/>
    <property type="match status" value="1"/>
</dbReference>
<dbReference type="InterPro" id="IPR017665">
    <property type="entry name" value="Guanylate_kinase"/>
</dbReference>
<evidence type="ECO:0000256" key="6">
    <source>
        <dbReference type="ARBA" id="ARBA00022777"/>
    </source>
</evidence>
<dbReference type="GO" id="GO:0004385">
    <property type="term" value="F:GMP kinase activity"/>
    <property type="evidence" value="ECO:0007669"/>
    <property type="project" value="UniProtKB-UniRule"/>
</dbReference>
<dbReference type="PROSITE" id="PS00856">
    <property type="entry name" value="GUANYLATE_KINASE_1"/>
    <property type="match status" value="1"/>
</dbReference>
<evidence type="ECO:0000313" key="14">
    <source>
        <dbReference type="Proteomes" id="UP000774689"/>
    </source>
</evidence>
<dbReference type="EMBL" id="CP011923">
    <property type="protein sequence ID" value="AKN88608.1"/>
    <property type="molecule type" value="Genomic_DNA"/>
</dbReference>
<feature type="binding site" evidence="9">
    <location>
        <begin position="10"/>
        <end position="17"/>
    </location>
    <ligand>
        <name>ATP</name>
        <dbReference type="ChEBI" id="CHEBI:30616"/>
    </ligand>
</feature>
<dbReference type="EMBL" id="QPQM01000020">
    <property type="protein sequence ID" value="NIY57107.1"/>
    <property type="molecule type" value="Genomic_DNA"/>
</dbReference>
<comment type="catalytic activity">
    <reaction evidence="9">
        <text>GMP + ATP = GDP + ADP</text>
        <dbReference type="Rhea" id="RHEA:20780"/>
        <dbReference type="ChEBI" id="CHEBI:30616"/>
        <dbReference type="ChEBI" id="CHEBI:58115"/>
        <dbReference type="ChEBI" id="CHEBI:58189"/>
        <dbReference type="ChEBI" id="CHEBI:456216"/>
        <dbReference type="EC" id="2.7.4.8"/>
    </reaction>
</comment>
<evidence type="ECO:0000313" key="12">
    <source>
        <dbReference type="EMBL" id="NIY57107.1"/>
    </source>
</evidence>
<evidence type="ECO:0000256" key="1">
    <source>
        <dbReference type="ARBA" id="ARBA00005790"/>
    </source>
</evidence>
<dbReference type="PANTHER" id="PTHR23117">
    <property type="entry name" value="GUANYLATE KINASE-RELATED"/>
    <property type="match status" value="1"/>
</dbReference>